<dbReference type="Proteomes" id="UP000593571">
    <property type="component" value="Unassembled WGS sequence"/>
</dbReference>
<dbReference type="AlphaFoldDB" id="A0A7J8B8B9"/>
<keyword evidence="3" id="KW-1185">Reference proteome</keyword>
<feature type="chain" id="PRO_5029766454" description="Secreted protein" evidence="1">
    <location>
        <begin position="21"/>
        <end position="170"/>
    </location>
</feature>
<accession>A0A7J8B8B9</accession>
<dbReference type="EMBL" id="JACASE010000019">
    <property type="protein sequence ID" value="KAF6394706.1"/>
    <property type="molecule type" value="Genomic_DNA"/>
</dbReference>
<protein>
    <recommendedName>
        <fullName evidence="4">Secreted protein</fullName>
    </recommendedName>
</protein>
<gene>
    <name evidence="2" type="ORF">HJG63_010031</name>
</gene>
<organism evidence="2 3">
    <name type="scientific">Rousettus aegyptiacus</name>
    <name type="common">Egyptian fruit bat</name>
    <name type="synonym">Pteropus aegyptiacus</name>
    <dbReference type="NCBI Taxonomy" id="9407"/>
    <lineage>
        <taxon>Eukaryota</taxon>
        <taxon>Metazoa</taxon>
        <taxon>Chordata</taxon>
        <taxon>Craniata</taxon>
        <taxon>Vertebrata</taxon>
        <taxon>Euteleostomi</taxon>
        <taxon>Mammalia</taxon>
        <taxon>Eutheria</taxon>
        <taxon>Laurasiatheria</taxon>
        <taxon>Chiroptera</taxon>
        <taxon>Yinpterochiroptera</taxon>
        <taxon>Pteropodoidea</taxon>
        <taxon>Pteropodidae</taxon>
        <taxon>Rousettinae</taxon>
        <taxon>Rousettus</taxon>
    </lineage>
</organism>
<name>A0A7J8B8B9_ROUAE</name>
<sequence length="170" mass="18854">MSVIAAFSRLSLLSAHACRGYVPTAIVAACTRLSLLSSHGWHCCVRMPVIAAFPRRHCRVHTSVTAVFPRCFVRPSLLRAHVCHGLRARASLLYAQGCRRCVCAHHCFPHTPVIVMCACLSFLPVDICHRRLCACIIAFSQGKHLSVSQRHFDSYKPSKKRRVGNGTCDT</sequence>
<feature type="signal peptide" evidence="1">
    <location>
        <begin position="1"/>
        <end position="20"/>
    </location>
</feature>
<keyword evidence="1" id="KW-0732">Signal</keyword>
<proteinExistence type="predicted"/>
<evidence type="ECO:0000313" key="3">
    <source>
        <dbReference type="Proteomes" id="UP000593571"/>
    </source>
</evidence>
<reference evidence="2 3" key="1">
    <citation type="journal article" date="2020" name="Nature">
        <title>Six reference-quality genomes reveal evolution of bat adaptations.</title>
        <authorList>
            <person name="Jebb D."/>
            <person name="Huang Z."/>
            <person name="Pippel M."/>
            <person name="Hughes G.M."/>
            <person name="Lavrichenko K."/>
            <person name="Devanna P."/>
            <person name="Winkler S."/>
            <person name="Jermiin L.S."/>
            <person name="Skirmuntt E.C."/>
            <person name="Katzourakis A."/>
            <person name="Burkitt-Gray L."/>
            <person name="Ray D.A."/>
            <person name="Sullivan K.A.M."/>
            <person name="Roscito J.G."/>
            <person name="Kirilenko B.M."/>
            <person name="Davalos L.M."/>
            <person name="Corthals A.P."/>
            <person name="Power M.L."/>
            <person name="Jones G."/>
            <person name="Ransome R.D."/>
            <person name="Dechmann D.K.N."/>
            <person name="Locatelli A.G."/>
            <person name="Puechmaille S.J."/>
            <person name="Fedrigo O."/>
            <person name="Jarvis E.D."/>
            <person name="Hiller M."/>
            <person name="Vernes S.C."/>
            <person name="Myers E.W."/>
            <person name="Teeling E.C."/>
        </authorList>
    </citation>
    <scope>NUCLEOTIDE SEQUENCE [LARGE SCALE GENOMIC DNA]</scope>
    <source>
        <strain evidence="2">MRouAeg1</strain>
        <tissue evidence="2">Muscle</tissue>
    </source>
</reference>
<evidence type="ECO:0000313" key="2">
    <source>
        <dbReference type="EMBL" id="KAF6394706.1"/>
    </source>
</evidence>
<evidence type="ECO:0008006" key="4">
    <source>
        <dbReference type="Google" id="ProtNLM"/>
    </source>
</evidence>
<evidence type="ECO:0000256" key="1">
    <source>
        <dbReference type="SAM" id="SignalP"/>
    </source>
</evidence>
<comment type="caution">
    <text evidence="2">The sequence shown here is derived from an EMBL/GenBank/DDBJ whole genome shotgun (WGS) entry which is preliminary data.</text>
</comment>